<protein>
    <submittedName>
        <fullName evidence="3">Uncharacterized protein</fullName>
    </submittedName>
</protein>
<feature type="region of interest" description="Disordered" evidence="1">
    <location>
        <begin position="42"/>
        <end position="62"/>
    </location>
</feature>
<dbReference type="EMBL" id="HBUF01302213">
    <property type="protein sequence ID" value="CAG6691370.1"/>
    <property type="molecule type" value="Transcribed_RNA"/>
</dbReference>
<evidence type="ECO:0000256" key="2">
    <source>
        <dbReference type="SAM" id="SignalP"/>
    </source>
</evidence>
<feature type="compositionally biased region" description="Polar residues" evidence="1">
    <location>
        <begin position="45"/>
        <end position="62"/>
    </location>
</feature>
<proteinExistence type="predicted"/>
<evidence type="ECO:0000313" key="3">
    <source>
        <dbReference type="EMBL" id="CAG6691370.1"/>
    </source>
</evidence>
<sequence>MSARLVILICALCLFVDIHCAPEDDKDDDIFSFSSDKKVVPINSPAASPKTTTGGGAPSNNPFNGIQELSNQWKDGNFNNLKKIADTNANNMMNVFGLGSNWMGTNARLLSQWNDLNREIGNKLITTVHQTNDNNLRFIKSMVETQNNNTKATIEPMFKKISVLRDTFNANTEEKDDAKSNSLALVSKTGRPVETLAEITNELPSGLVNSASSWLGRK</sequence>
<accession>A0A8D8XE81</accession>
<reference evidence="3" key="1">
    <citation type="submission" date="2021-05" db="EMBL/GenBank/DDBJ databases">
        <authorList>
            <person name="Alioto T."/>
            <person name="Alioto T."/>
            <person name="Gomez Garrido J."/>
        </authorList>
    </citation>
    <scope>NUCLEOTIDE SEQUENCE</scope>
</reference>
<feature type="chain" id="PRO_5036428860" evidence="2">
    <location>
        <begin position="21"/>
        <end position="218"/>
    </location>
</feature>
<organism evidence="3">
    <name type="scientific">Cacopsylla melanoneura</name>
    <dbReference type="NCBI Taxonomy" id="428564"/>
    <lineage>
        <taxon>Eukaryota</taxon>
        <taxon>Metazoa</taxon>
        <taxon>Ecdysozoa</taxon>
        <taxon>Arthropoda</taxon>
        <taxon>Hexapoda</taxon>
        <taxon>Insecta</taxon>
        <taxon>Pterygota</taxon>
        <taxon>Neoptera</taxon>
        <taxon>Paraneoptera</taxon>
        <taxon>Hemiptera</taxon>
        <taxon>Sternorrhyncha</taxon>
        <taxon>Psylloidea</taxon>
        <taxon>Psyllidae</taxon>
        <taxon>Psyllinae</taxon>
        <taxon>Cacopsylla</taxon>
    </lineage>
</organism>
<feature type="signal peptide" evidence="2">
    <location>
        <begin position="1"/>
        <end position="20"/>
    </location>
</feature>
<dbReference type="EMBL" id="HBUF01302212">
    <property type="protein sequence ID" value="CAG6691369.1"/>
    <property type="molecule type" value="Transcribed_RNA"/>
</dbReference>
<dbReference type="AlphaFoldDB" id="A0A8D8XE81"/>
<dbReference type="EMBL" id="HBUF01302211">
    <property type="protein sequence ID" value="CAG6691368.1"/>
    <property type="molecule type" value="Transcribed_RNA"/>
</dbReference>
<keyword evidence="2" id="KW-0732">Signal</keyword>
<name>A0A8D8XE81_9HEMI</name>
<evidence type="ECO:0000256" key="1">
    <source>
        <dbReference type="SAM" id="MobiDB-lite"/>
    </source>
</evidence>